<accession>A0A6C0HVN0</accession>
<evidence type="ECO:0000313" key="2">
    <source>
        <dbReference type="EMBL" id="QHT84572.1"/>
    </source>
</evidence>
<evidence type="ECO:0000256" key="1">
    <source>
        <dbReference type="SAM" id="MobiDB-lite"/>
    </source>
</evidence>
<feature type="region of interest" description="Disordered" evidence="1">
    <location>
        <begin position="27"/>
        <end position="62"/>
    </location>
</feature>
<name>A0A6C0HVN0_9ZZZZ</name>
<dbReference type="EMBL" id="MN740020">
    <property type="protein sequence ID" value="QHT84572.1"/>
    <property type="molecule type" value="Genomic_DNA"/>
</dbReference>
<protein>
    <submittedName>
        <fullName evidence="2">Uncharacterized protein</fullName>
    </submittedName>
</protein>
<reference evidence="2" key="1">
    <citation type="journal article" date="2020" name="Nature">
        <title>Giant virus diversity and host interactions through global metagenomics.</title>
        <authorList>
            <person name="Schulz F."/>
            <person name="Roux S."/>
            <person name="Paez-Espino D."/>
            <person name="Jungbluth S."/>
            <person name="Walsh D.A."/>
            <person name="Denef V.J."/>
            <person name="McMahon K.D."/>
            <person name="Konstantinidis K.T."/>
            <person name="Eloe-Fadrosh E.A."/>
            <person name="Kyrpides N.C."/>
            <person name="Woyke T."/>
        </authorList>
    </citation>
    <scope>NUCLEOTIDE SEQUENCE</scope>
    <source>
        <strain evidence="2">GVMAG-M-3300023184-177</strain>
    </source>
</reference>
<sequence length="169" mass="18551">MASFINAFKSVFTAVGDAAVDLSAASAPPGVGDPTPAAPVAPSDPASAATASSAPAGGTPTSKPQLYFPAPPIISSITSYQDINNDSKLQDMETEYFLERTKEYIKRDKSWKKLKKFSKYLKGEDGYEITYKILRLFVKRGNTNWYDLQMQEELVMDFIKHKLTKLGSA</sequence>
<dbReference type="AlphaFoldDB" id="A0A6C0HVN0"/>
<feature type="compositionally biased region" description="Low complexity" evidence="1">
    <location>
        <begin position="33"/>
        <end position="62"/>
    </location>
</feature>
<organism evidence="2">
    <name type="scientific">viral metagenome</name>
    <dbReference type="NCBI Taxonomy" id="1070528"/>
    <lineage>
        <taxon>unclassified sequences</taxon>
        <taxon>metagenomes</taxon>
        <taxon>organismal metagenomes</taxon>
    </lineage>
</organism>
<proteinExistence type="predicted"/>